<reference evidence="1 2" key="1">
    <citation type="submission" date="2019-03" db="EMBL/GenBank/DDBJ databases">
        <title>Genomic Encyclopedia of Type Strains, Phase III (KMG-III): the genomes of soil and plant-associated and newly described type strains.</title>
        <authorList>
            <person name="Whitman W."/>
        </authorList>
    </citation>
    <scope>NUCLEOTIDE SEQUENCE [LARGE SCALE GENOMIC DNA]</scope>
    <source>
        <strain evidence="1 2">CECT 7972</strain>
    </source>
</reference>
<comment type="caution">
    <text evidence="1">The sequence shown here is derived from an EMBL/GenBank/DDBJ whole genome shotgun (WGS) entry which is preliminary data.</text>
</comment>
<protein>
    <submittedName>
        <fullName evidence="1">NTP pyrophosphatase (Non-canonical NTP hydrolase)</fullName>
    </submittedName>
</protein>
<keyword evidence="2" id="KW-1185">Reference proteome</keyword>
<dbReference type="Proteomes" id="UP000295558">
    <property type="component" value="Unassembled WGS sequence"/>
</dbReference>
<keyword evidence="1" id="KW-0378">Hydrolase</keyword>
<accession>A0A4V3DQC8</accession>
<sequence>MEQLKQTIRQFIEERGWEGQYNLQKDLAVSLTLEANELLECFQWKTSKEAVSAKRTEILEELADVFIYAIQMADAMDVDVETIVNEKLAKNAVKYPAKHI</sequence>
<organism evidence="1 2">
    <name type="scientific">Listeria rocourtiae</name>
    <dbReference type="NCBI Taxonomy" id="647910"/>
    <lineage>
        <taxon>Bacteria</taxon>
        <taxon>Bacillati</taxon>
        <taxon>Bacillota</taxon>
        <taxon>Bacilli</taxon>
        <taxon>Bacillales</taxon>
        <taxon>Listeriaceae</taxon>
        <taxon>Listeria</taxon>
    </lineage>
</organism>
<dbReference type="GO" id="GO:0009143">
    <property type="term" value="P:nucleoside triphosphate catabolic process"/>
    <property type="evidence" value="ECO:0007669"/>
    <property type="project" value="InterPro"/>
</dbReference>
<gene>
    <name evidence="1" type="ORF">DFP96_101619</name>
</gene>
<dbReference type="AlphaFoldDB" id="A0A4V3DQC8"/>
<dbReference type="GO" id="GO:0047429">
    <property type="term" value="F:nucleoside triphosphate diphosphatase activity"/>
    <property type="evidence" value="ECO:0007669"/>
    <property type="project" value="InterPro"/>
</dbReference>
<name>A0A4V3DQC8_9LIST</name>
<dbReference type="EMBL" id="SNZK01000001">
    <property type="protein sequence ID" value="TDR55676.1"/>
    <property type="molecule type" value="Genomic_DNA"/>
</dbReference>
<proteinExistence type="predicted"/>
<dbReference type="CDD" id="cd11537">
    <property type="entry name" value="NTP-PPase_RS21-C6_like"/>
    <property type="match status" value="1"/>
</dbReference>
<dbReference type="PANTHER" id="PTHR46523">
    <property type="entry name" value="DCTP PYROPHOSPHATASE 1"/>
    <property type="match status" value="1"/>
</dbReference>
<evidence type="ECO:0000313" key="1">
    <source>
        <dbReference type="EMBL" id="TDR55676.1"/>
    </source>
</evidence>
<evidence type="ECO:0000313" key="2">
    <source>
        <dbReference type="Proteomes" id="UP000295558"/>
    </source>
</evidence>
<dbReference type="STRING" id="1265846.PROCOU_14743"/>
<dbReference type="RefSeq" id="WP_036073143.1">
    <property type="nucleotide sequence ID" value="NZ_JAARQJ010000013.1"/>
</dbReference>
<dbReference type="PIRSF" id="PIRSF029826">
    <property type="entry name" value="UCP029826_pph"/>
    <property type="match status" value="1"/>
</dbReference>
<dbReference type="Gene3D" id="1.10.287.1080">
    <property type="entry name" value="MazG-like"/>
    <property type="match status" value="1"/>
</dbReference>
<dbReference type="InterPro" id="IPR052555">
    <property type="entry name" value="dCTP_Pyrophosphatase"/>
</dbReference>
<dbReference type="PANTHER" id="PTHR46523:SF1">
    <property type="entry name" value="DCTP PYROPHOSPHATASE 1"/>
    <property type="match status" value="1"/>
</dbReference>
<dbReference type="SUPFAM" id="SSF101386">
    <property type="entry name" value="all-alpha NTP pyrophosphatases"/>
    <property type="match status" value="1"/>
</dbReference>
<dbReference type="Pfam" id="PF12643">
    <property type="entry name" value="MazG-like"/>
    <property type="match status" value="1"/>
</dbReference>
<dbReference type="OrthoDB" id="9791898at2"/>
<dbReference type="InterPro" id="IPR025984">
    <property type="entry name" value="DCTPP"/>
</dbReference>